<evidence type="ECO:0000313" key="3">
    <source>
        <dbReference type="Proteomes" id="UP000008711"/>
    </source>
</evidence>
<proteinExistence type="predicted"/>
<reference evidence="2 3" key="1">
    <citation type="journal article" date="2007" name="Nature">
        <title>Evolution of genes and genomes on the Drosophila phylogeny.</title>
        <authorList>
            <consortium name="Drosophila 12 Genomes Consortium"/>
            <person name="Clark A.G."/>
            <person name="Eisen M.B."/>
            <person name="Smith D.R."/>
            <person name="Bergman C.M."/>
            <person name="Oliver B."/>
            <person name="Markow T.A."/>
            <person name="Kaufman T.C."/>
            <person name="Kellis M."/>
            <person name="Gelbart W."/>
            <person name="Iyer V.N."/>
            <person name="Pollard D.A."/>
            <person name="Sackton T.B."/>
            <person name="Larracuente A.M."/>
            <person name="Singh N.D."/>
            <person name="Abad J.P."/>
            <person name="Abt D.N."/>
            <person name="Adryan B."/>
            <person name="Aguade M."/>
            <person name="Akashi H."/>
            <person name="Anderson W.W."/>
            <person name="Aquadro C.F."/>
            <person name="Ardell D.H."/>
            <person name="Arguello R."/>
            <person name="Artieri C.G."/>
            <person name="Barbash D.A."/>
            <person name="Barker D."/>
            <person name="Barsanti P."/>
            <person name="Batterham P."/>
            <person name="Batzoglou S."/>
            <person name="Begun D."/>
            <person name="Bhutkar A."/>
            <person name="Blanco E."/>
            <person name="Bosak S.A."/>
            <person name="Bradley R.K."/>
            <person name="Brand A.D."/>
            <person name="Brent M.R."/>
            <person name="Brooks A.N."/>
            <person name="Brown R.H."/>
            <person name="Butlin R.K."/>
            <person name="Caggese C."/>
            <person name="Calvi B.R."/>
            <person name="Bernardo de Carvalho A."/>
            <person name="Caspi A."/>
            <person name="Castrezana S."/>
            <person name="Celniker S.E."/>
            <person name="Chang J.L."/>
            <person name="Chapple C."/>
            <person name="Chatterji S."/>
            <person name="Chinwalla A."/>
            <person name="Civetta A."/>
            <person name="Clifton S.W."/>
            <person name="Comeron J.M."/>
            <person name="Costello J.C."/>
            <person name="Coyne J.A."/>
            <person name="Daub J."/>
            <person name="David R.G."/>
            <person name="Delcher A.L."/>
            <person name="Delehaunty K."/>
            <person name="Do C.B."/>
            <person name="Ebling H."/>
            <person name="Edwards K."/>
            <person name="Eickbush T."/>
            <person name="Evans J.D."/>
            <person name="Filipski A."/>
            <person name="Findeiss S."/>
            <person name="Freyhult E."/>
            <person name="Fulton L."/>
            <person name="Fulton R."/>
            <person name="Garcia A.C."/>
            <person name="Gardiner A."/>
            <person name="Garfield D.A."/>
            <person name="Garvin B.E."/>
            <person name="Gibson G."/>
            <person name="Gilbert D."/>
            <person name="Gnerre S."/>
            <person name="Godfrey J."/>
            <person name="Good R."/>
            <person name="Gotea V."/>
            <person name="Gravely B."/>
            <person name="Greenberg A.J."/>
            <person name="Griffiths-Jones S."/>
            <person name="Gross S."/>
            <person name="Guigo R."/>
            <person name="Gustafson E.A."/>
            <person name="Haerty W."/>
            <person name="Hahn M.W."/>
            <person name="Halligan D.L."/>
            <person name="Halpern A.L."/>
            <person name="Halter G.M."/>
            <person name="Han M.V."/>
            <person name="Heger A."/>
            <person name="Hillier L."/>
            <person name="Hinrichs A.S."/>
            <person name="Holmes I."/>
            <person name="Hoskins R.A."/>
            <person name="Hubisz M.J."/>
            <person name="Hultmark D."/>
            <person name="Huntley M.A."/>
            <person name="Jaffe D.B."/>
            <person name="Jagadeeshan S."/>
            <person name="Jeck W.R."/>
            <person name="Johnson J."/>
            <person name="Jones C.D."/>
            <person name="Jordan W.C."/>
            <person name="Karpen G.H."/>
            <person name="Kataoka E."/>
            <person name="Keightley P.D."/>
            <person name="Kheradpour P."/>
            <person name="Kirkness E.F."/>
            <person name="Koerich L.B."/>
            <person name="Kristiansen K."/>
            <person name="Kudrna D."/>
            <person name="Kulathinal R.J."/>
            <person name="Kumar S."/>
            <person name="Kwok R."/>
            <person name="Lander E."/>
            <person name="Langley C.H."/>
            <person name="Lapoint R."/>
            <person name="Lazzaro B.P."/>
            <person name="Lee S.J."/>
            <person name="Levesque L."/>
            <person name="Li R."/>
            <person name="Lin C.F."/>
            <person name="Lin M.F."/>
            <person name="Lindblad-Toh K."/>
            <person name="Llopart A."/>
            <person name="Long M."/>
            <person name="Low L."/>
            <person name="Lozovsky E."/>
            <person name="Lu J."/>
            <person name="Luo M."/>
            <person name="Machado C.A."/>
            <person name="Makalowski W."/>
            <person name="Marzo M."/>
            <person name="Matsuda M."/>
            <person name="Matzkin L."/>
            <person name="McAllister B."/>
            <person name="McBride C.S."/>
            <person name="McKernan B."/>
            <person name="McKernan K."/>
            <person name="Mendez-Lago M."/>
            <person name="Minx P."/>
            <person name="Mollenhauer M.U."/>
            <person name="Montooth K."/>
            <person name="Mount S.M."/>
            <person name="Mu X."/>
            <person name="Myers E."/>
            <person name="Negre B."/>
            <person name="Newfeld S."/>
            <person name="Nielsen R."/>
            <person name="Noor M.A."/>
            <person name="O'Grady P."/>
            <person name="Pachter L."/>
            <person name="Papaceit M."/>
            <person name="Parisi M.J."/>
            <person name="Parisi M."/>
            <person name="Parts L."/>
            <person name="Pedersen J.S."/>
            <person name="Pesole G."/>
            <person name="Phillippy A.M."/>
            <person name="Ponting C.P."/>
            <person name="Pop M."/>
            <person name="Porcelli D."/>
            <person name="Powell J.R."/>
            <person name="Prohaska S."/>
            <person name="Pruitt K."/>
            <person name="Puig M."/>
            <person name="Quesneville H."/>
            <person name="Ram K.R."/>
            <person name="Rand D."/>
            <person name="Rasmussen M.D."/>
            <person name="Reed L.K."/>
            <person name="Reenan R."/>
            <person name="Reily A."/>
            <person name="Remington K.A."/>
            <person name="Rieger T.T."/>
            <person name="Ritchie M.G."/>
            <person name="Robin C."/>
            <person name="Rogers Y.H."/>
            <person name="Rohde C."/>
            <person name="Rozas J."/>
            <person name="Rubenfield M.J."/>
            <person name="Ruiz A."/>
            <person name="Russo S."/>
            <person name="Salzberg S.L."/>
            <person name="Sanchez-Gracia A."/>
            <person name="Saranga D.J."/>
            <person name="Sato H."/>
            <person name="Schaeffer S.W."/>
            <person name="Schatz M.C."/>
            <person name="Schlenke T."/>
            <person name="Schwartz R."/>
            <person name="Segarra C."/>
            <person name="Singh R.S."/>
            <person name="Sirot L."/>
            <person name="Sirota M."/>
            <person name="Sisneros N.B."/>
            <person name="Smith C.D."/>
            <person name="Smith T.F."/>
            <person name="Spieth J."/>
            <person name="Stage D.E."/>
            <person name="Stark A."/>
            <person name="Stephan W."/>
            <person name="Strausberg R.L."/>
            <person name="Strempel S."/>
            <person name="Sturgill D."/>
            <person name="Sutton G."/>
            <person name="Sutton G.G."/>
            <person name="Tao W."/>
            <person name="Teichmann S."/>
            <person name="Tobari Y.N."/>
            <person name="Tomimura Y."/>
            <person name="Tsolas J.M."/>
            <person name="Valente V.L."/>
            <person name="Venter E."/>
            <person name="Venter J.C."/>
            <person name="Vicario S."/>
            <person name="Vieira F.G."/>
            <person name="Vilella A.J."/>
            <person name="Villasante A."/>
            <person name="Walenz B."/>
            <person name="Wang J."/>
            <person name="Wasserman M."/>
            <person name="Watts T."/>
            <person name="Wilson D."/>
            <person name="Wilson R.K."/>
            <person name="Wing R.A."/>
            <person name="Wolfner M.F."/>
            <person name="Wong A."/>
            <person name="Wong G.K."/>
            <person name="Wu C.I."/>
            <person name="Wu G."/>
            <person name="Yamamoto D."/>
            <person name="Yang H.P."/>
            <person name="Yang S.P."/>
            <person name="Yorke J.A."/>
            <person name="Yoshida K."/>
            <person name="Zdobnov E."/>
            <person name="Zhang P."/>
            <person name="Zhang Y."/>
            <person name="Zimin A.V."/>
            <person name="Baldwin J."/>
            <person name="Abdouelleil A."/>
            <person name="Abdulkadir J."/>
            <person name="Abebe A."/>
            <person name="Abera B."/>
            <person name="Abreu J."/>
            <person name="Acer S.C."/>
            <person name="Aftuck L."/>
            <person name="Alexander A."/>
            <person name="An P."/>
            <person name="Anderson E."/>
            <person name="Anderson S."/>
            <person name="Arachi H."/>
            <person name="Azer M."/>
            <person name="Bachantsang P."/>
            <person name="Barry A."/>
            <person name="Bayul T."/>
            <person name="Berlin A."/>
            <person name="Bessette D."/>
            <person name="Bloom T."/>
            <person name="Blye J."/>
            <person name="Boguslavskiy L."/>
            <person name="Bonnet C."/>
            <person name="Boukhgalter B."/>
            <person name="Bourzgui I."/>
            <person name="Brown A."/>
            <person name="Cahill P."/>
            <person name="Channer S."/>
            <person name="Cheshatsang Y."/>
            <person name="Chuda L."/>
            <person name="Citroen M."/>
            <person name="Collymore A."/>
            <person name="Cooke P."/>
            <person name="Costello M."/>
            <person name="D'Aco K."/>
            <person name="Daza R."/>
            <person name="De Haan G."/>
            <person name="DeGray S."/>
            <person name="DeMaso C."/>
            <person name="Dhargay N."/>
            <person name="Dooley K."/>
            <person name="Dooley E."/>
            <person name="Doricent M."/>
            <person name="Dorje P."/>
            <person name="Dorjee K."/>
            <person name="Dupes A."/>
            <person name="Elong R."/>
            <person name="Falk J."/>
            <person name="Farina A."/>
            <person name="Faro S."/>
            <person name="Ferguson D."/>
            <person name="Fisher S."/>
            <person name="Foley C.D."/>
            <person name="Franke A."/>
            <person name="Friedrich D."/>
            <person name="Gadbois L."/>
            <person name="Gearin G."/>
            <person name="Gearin C.R."/>
            <person name="Giannoukos G."/>
            <person name="Goode T."/>
            <person name="Graham J."/>
            <person name="Grandbois E."/>
            <person name="Grewal S."/>
            <person name="Gyaltsen K."/>
            <person name="Hafez N."/>
            <person name="Hagos B."/>
            <person name="Hall J."/>
            <person name="Henson C."/>
            <person name="Hollinger A."/>
            <person name="Honan T."/>
            <person name="Huard M.D."/>
            <person name="Hughes L."/>
            <person name="Hurhula B."/>
            <person name="Husby M.E."/>
            <person name="Kamat A."/>
            <person name="Kanga B."/>
            <person name="Kashin S."/>
            <person name="Khazanovich D."/>
            <person name="Kisner P."/>
            <person name="Lance K."/>
            <person name="Lara M."/>
            <person name="Lee W."/>
            <person name="Lennon N."/>
            <person name="Letendre F."/>
            <person name="LeVine R."/>
            <person name="Lipovsky A."/>
            <person name="Liu X."/>
            <person name="Liu J."/>
            <person name="Liu S."/>
            <person name="Lokyitsang T."/>
            <person name="Lokyitsang Y."/>
            <person name="Lubonja R."/>
            <person name="Lui A."/>
            <person name="MacDonald P."/>
            <person name="Magnisalis V."/>
            <person name="Maru K."/>
            <person name="Matthews C."/>
            <person name="McCusker W."/>
            <person name="McDonough S."/>
            <person name="Mehta T."/>
            <person name="Meldrim J."/>
            <person name="Meneus L."/>
            <person name="Mihai O."/>
            <person name="Mihalev A."/>
            <person name="Mihova T."/>
            <person name="Mittelman R."/>
            <person name="Mlenga V."/>
            <person name="Montmayeur A."/>
            <person name="Mulrain L."/>
            <person name="Navidi A."/>
            <person name="Naylor J."/>
            <person name="Negash T."/>
            <person name="Nguyen T."/>
            <person name="Nguyen N."/>
            <person name="Nicol R."/>
            <person name="Norbu C."/>
            <person name="Norbu N."/>
            <person name="Novod N."/>
            <person name="O'Neill B."/>
            <person name="Osman S."/>
            <person name="Markiewicz E."/>
            <person name="Oyono O.L."/>
            <person name="Patti C."/>
            <person name="Phunkhang P."/>
            <person name="Pierre F."/>
            <person name="Priest M."/>
            <person name="Raghuraman S."/>
            <person name="Rege F."/>
            <person name="Reyes R."/>
            <person name="Rise C."/>
            <person name="Rogov P."/>
            <person name="Ross K."/>
            <person name="Ryan E."/>
            <person name="Settipalli S."/>
            <person name="Shea T."/>
            <person name="Sherpa N."/>
            <person name="Shi L."/>
            <person name="Shih D."/>
            <person name="Sparrow T."/>
            <person name="Spaulding J."/>
            <person name="Stalker J."/>
            <person name="Stange-Thomann N."/>
            <person name="Stavropoulos S."/>
            <person name="Stone C."/>
            <person name="Strader C."/>
            <person name="Tesfaye S."/>
            <person name="Thomson T."/>
            <person name="Thoulutsang Y."/>
            <person name="Thoulutsang D."/>
            <person name="Topham K."/>
            <person name="Topping I."/>
            <person name="Tsamla T."/>
            <person name="Vassiliev H."/>
            <person name="Vo A."/>
            <person name="Wangchuk T."/>
            <person name="Wangdi T."/>
            <person name="Weiand M."/>
            <person name="Wilkinson J."/>
            <person name="Wilson A."/>
            <person name="Yadav S."/>
            <person name="Young G."/>
            <person name="Yu Q."/>
            <person name="Zembek L."/>
            <person name="Zhong D."/>
            <person name="Zimmer A."/>
            <person name="Zwirko Z."/>
            <person name="Jaffe D.B."/>
            <person name="Alvarez P."/>
            <person name="Brockman W."/>
            <person name="Butler J."/>
            <person name="Chin C."/>
            <person name="Gnerre S."/>
            <person name="Grabherr M."/>
            <person name="Kleber M."/>
            <person name="Mauceli E."/>
            <person name="MacCallum I."/>
        </authorList>
    </citation>
    <scope>NUCLEOTIDE SEQUENCE [LARGE SCALE GENOMIC DNA]</scope>
    <source>
        <strain evidence="2 3">TSC#14021-0224.01</strain>
    </source>
</reference>
<protein>
    <submittedName>
        <fullName evidence="2">GG11169</fullName>
    </submittedName>
</protein>
<dbReference type="HOGENOM" id="CLU_173541_0_0_1"/>
<feature type="region of interest" description="Disordered" evidence="1">
    <location>
        <begin position="1"/>
        <end position="39"/>
    </location>
</feature>
<dbReference type="OrthoDB" id="6159398at2759"/>
<gene>
    <name evidence="2" type="primary">Dere\GG11169</name>
    <name evidence="2" type="ORF">Dere_GG11169</name>
</gene>
<dbReference type="eggNOG" id="KOG3510">
    <property type="taxonomic scope" value="Eukaryota"/>
</dbReference>
<sequence>MKIISRSIRSGALAPPTAATATAPASGSRIRKSSQRRHRAPLQMNCPILIVISLGWLLHAHAGSGGFAVEAAISNREIDSTPPYSALAGGGPVDPVV</sequence>
<dbReference type="GO" id="GO:0007156">
    <property type="term" value="P:homophilic cell adhesion via plasma membrane adhesion molecules"/>
    <property type="evidence" value="ECO:0007669"/>
    <property type="project" value="EnsemblMetazoa"/>
</dbReference>
<feature type="compositionally biased region" description="Low complexity" evidence="1">
    <location>
        <begin position="14"/>
        <end position="25"/>
    </location>
</feature>
<accession>B3P8I4</accession>
<reference evidence="2 3" key="2">
    <citation type="journal article" date="2008" name="Bioinformatics">
        <title>Assembly reconciliation.</title>
        <authorList>
            <person name="Zimin A.V."/>
            <person name="Smith D.R."/>
            <person name="Sutton G."/>
            <person name="Yorke J.A."/>
        </authorList>
    </citation>
    <scope>NUCLEOTIDE SEQUENCE [LARGE SCALE GENOMIC DNA]</scope>
    <source>
        <strain evidence="2 3">TSC#14021-0224.01</strain>
    </source>
</reference>
<name>B3P8I4_DROER</name>
<evidence type="ECO:0000256" key="1">
    <source>
        <dbReference type="SAM" id="MobiDB-lite"/>
    </source>
</evidence>
<organism evidence="2 3">
    <name type="scientific">Drosophila erecta</name>
    <name type="common">Fruit fly</name>
    <dbReference type="NCBI Taxonomy" id="7220"/>
    <lineage>
        <taxon>Eukaryota</taxon>
        <taxon>Metazoa</taxon>
        <taxon>Ecdysozoa</taxon>
        <taxon>Arthropoda</taxon>
        <taxon>Hexapoda</taxon>
        <taxon>Insecta</taxon>
        <taxon>Pterygota</taxon>
        <taxon>Neoptera</taxon>
        <taxon>Endopterygota</taxon>
        <taxon>Diptera</taxon>
        <taxon>Brachycera</taxon>
        <taxon>Muscomorpha</taxon>
        <taxon>Ephydroidea</taxon>
        <taxon>Drosophilidae</taxon>
        <taxon>Drosophila</taxon>
        <taxon>Sophophora</taxon>
    </lineage>
</organism>
<dbReference type="EMBL" id="CH954182">
    <property type="protein sequence ID" value="EDV54079.1"/>
    <property type="molecule type" value="Genomic_DNA"/>
</dbReference>
<keyword evidence="3" id="KW-1185">Reference proteome</keyword>
<dbReference type="PhylomeDB" id="B3P8I4"/>
<dbReference type="Proteomes" id="UP000008711">
    <property type="component" value="Unassembled WGS sequence"/>
</dbReference>
<dbReference type="OMA" id="PLKMNCP"/>
<dbReference type="GO" id="GO:0007616">
    <property type="term" value="P:long-term memory"/>
    <property type="evidence" value="ECO:0007669"/>
    <property type="project" value="EnsemblMetazoa"/>
</dbReference>
<dbReference type="AlphaFoldDB" id="B3P8I4"/>
<dbReference type="GO" id="GO:0007465">
    <property type="term" value="P:R7 cell fate commitment"/>
    <property type="evidence" value="ECO:0007669"/>
    <property type="project" value="EnsemblMetazoa"/>
</dbReference>
<dbReference type="GO" id="GO:0048149">
    <property type="term" value="P:behavioral response to ethanol"/>
    <property type="evidence" value="ECO:0007669"/>
    <property type="project" value="EnsemblMetazoa"/>
</dbReference>
<feature type="compositionally biased region" description="Basic residues" evidence="1">
    <location>
        <begin position="29"/>
        <end position="39"/>
    </location>
</feature>
<evidence type="ECO:0000313" key="2">
    <source>
        <dbReference type="EMBL" id="EDV54079.1"/>
    </source>
</evidence>